<protein>
    <submittedName>
        <fullName evidence="1">Uncharacterized protein</fullName>
    </submittedName>
</protein>
<proteinExistence type="predicted"/>
<evidence type="ECO:0000313" key="1">
    <source>
        <dbReference type="EMBL" id="SYX87547.1"/>
    </source>
</evidence>
<dbReference type="Proteomes" id="UP000304148">
    <property type="component" value="Chromosome"/>
</dbReference>
<name>A0A383RKK1_PAEAL</name>
<accession>A0A383RKK1</accession>
<dbReference type="EMBL" id="LS992241">
    <property type="protein sequence ID" value="SYX87547.1"/>
    <property type="molecule type" value="Genomic_DNA"/>
</dbReference>
<gene>
    <name evidence="1" type="ORF">PBLR_15977</name>
</gene>
<reference evidence="2" key="1">
    <citation type="submission" date="2018-08" db="EMBL/GenBank/DDBJ databases">
        <authorList>
            <person name="Chevrot R."/>
        </authorList>
    </citation>
    <scope>NUCLEOTIDE SEQUENCE [LARGE SCALE GENOMIC DNA]</scope>
</reference>
<dbReference type="AlphaFoldDB" id="A0A383RKK1"/>
<sequence>MSQGNIEVNINGNNNNINIGASDQDTILLLIIIILINGTPDGDEASQEGKASLLSKVDELIELYKLKQLGILQSLTSSADTSNS</sequence>
<evidence type="ECO:0000313" key="2">
    <source>
        <dbReference type="Proteomes" id="UP000304148"/>
    </source>
</evidence>
<organism evidence="1 2">
    <name type="scientific">Paenibacillus alvei</name>
    <name type="common">Bacillus alvei</name>
    <dbReference type="NCBI Taxonomy" id="44250"/>
    <lineage>
        <taxon>Bacteria</taxon>
        <taxon>Bacillati</taxon>
        <taxon>Bacillota</taxon>
        <taxon>Bacilli</taxon>
        <taxon>Bacillales</taxon>
        <taxon>Paenibacillaceae</taxon>
        <taxon>Paenibacillus</taxon>
    </lineage>
</organism>